<evidence type="ECO:0000259" key="3">
    <source>
        <dbReference type="Pfam" id="PF21057"/>
    </source>
</evidence>
<dbReference type="InterPro" id="IPR031318">
    <property type="entry name" value="OPI10"/>
</dbReference>
<dbReference type="InterPro" id="IPR008493">
    <property type="entry name" value="Hikeshi-like_N"/>
</dbReference>
<gene>
    <name evidence="4" type="ORF">AYI69_g4993</name>
</gene>
<dbReference type="InterPro" id="IPR048364">
    <property type="entry name" value="Hikeshi-like_C"/>
</dbReference>
<feature type="domain" description="Hikeshi-like N-terminal" evidence="2">
    <location>
        <begin position="5"/>
        <end position="117"/>
    </location>
</feature>
<dbReference type="GO" id="GO:0061608">
    <property type="term" value="F:nuclear import signal receptor activity"/>
    <property type="evidence" value="ECO:0007669"/>
    <property type="project" value="TreeGrafter"/>
</dbReference>
<keyword evidence="5" id="KW-1185">Reference proteome</keyword>
<dbReference type="GO" id="GO:0006606">
    <property type="term" value="P:protein import into nucleus"/>
    <property type="evidence" value="ECO:0007669"/>
    <property type="project" value="TreeGrafter"/>
</dbReference>
<dbReference type="GO" id="GO:0005634">
    <property type="term" value="C:nucleus"/>
    <property type="evidence" value="ECO:0007669"/>
    <property type="project" value="TreeGrafter"/>
</dbReference>
<organism evidence="4 5">
    <name type="scientific">Smittium culicis</name>
    <dbReference type="NCBI Taxonomy" id="133412"/>
    <lineage>
        <taxon>Eukaryota</taxon>
        <taxon>Fungi</taxon>
        <taxon>Fungi incertae sedis</taxon>
        <taxon>Zoopagomycota</taxon>
        <taxon>Kickxellomycotina</taxon>
        <taxon>Harpellomycetes</taxon>
        <taxon>Harpellales</taxon>
        <taxon>Legeriomycetaceae</taxon>
        <taxon>Smittium</taxon>
    </lineage>
</organism>
<dbReference type="GO" id="GO:0005829">
    <property type="term" value="C:cytosol"/>
    <property type="evidence" value="ECO:0007669"/>
    <property type="project" value="TreeGrafter"/>
</dbReference>
<dbReference type="Pfam" id="PF05603">
    <property type="entry name" value="Hikeshi-like_N"/>
    <property type="match status" value="1"/>
</dbReference>
<dbReference type="PANTHER" id="PTHR12925">
    <property type="entry name" value="HIKESHI FAMILY MEMBER"/>
    <property type="match status" value="1"/>
</dbReference>
<protein>
    <submittedName>
        <fullName evidence="4">Protein OPI10-like protein</fullName>
    </submittedName>
</protein>
<sequence length="197" mass="21554">MFGCIVAGRLIQTNIEQVGGSQYVFNLQNSESINHIVVFLLGTIPFEQGYAATVHFKWPTKDWICLGVLTNEKPSAIFKLKSLDHSSYINESAITSTLGISIEPIHQVEAAYSALKPNSSLALTTTATNHSQNLENSALTMLQSLYDYSMSFATKLSANMSILGSTPLSSNTSVIPVKAIEDWFKSYKNKIARGALK</sequence>
<reference evidence="5" key="1">
    <citation type="submission" date="2017-01" db="EMBL/GenBank/DDBJ databases">
        <authorList>
            <person name="Wang Y."/>
            <person name="White M."/>
            <person name="Kvist S."/>
            <person name="Moncalvo J.-M."/>
        </authorList>
    </citation>
    <scope>NUCLEOTIDE SEQUENCE [LARGE SCALE GENOMIC DNA]</scope>
    <source>
        <strain evidence="5">ID-206-W2</strain>
    </source>
</reference>
<evidence type="ECO:0000259" key="2">
    <source>
        <dbReference type="Pfam" id="PF05603"/>
    </source>
</evidence>
<comment type="similarity">
    <text evidence="1">Belongs to the OPI10 family.</text>
</comment>
<dbReference type="AlphaFoldDB" id="A0A1R1Y916"/>
<dbReference type="PANTHER" id="PTHR12925:SF0">
    <property type="entry name" value="PROTEIN HIKESHI"/>
    <property type="match status" value="1"/>
</dbReference>
<dbReference type="Pfam" id="PF21057">
    <property type="entry name" value="Hikeshi-like_C"/>
    <property type="match status" value="1"/>
</dbReference>
<comment type="caution">
    <text evidence="4">The sequence shown here is derived from an EMBL/GenBank/DDBJ whole genome shotgun (WGS) entry which is preliminary data.</text>
</comment>
<evidence type="ECO:0000313" key="4">
    <source>
        <dbReference type="EMBL" id="OMJ23427.1"/>
    </source>
</evidence>
<dbReference type="EMBL" id="LSSM01002027">
    <property type="protein sequence ID" value="OMJ23427.1"/>
    <property type="molecule type" value="Genomic_DNA"/>
</dbReference>
<evidence type="ECO:0000313" key="5">
    <source>
        <dbReference type="Proteomes" id="UP000187429"/>
    </source>
</evidence>
<dbReference type="Proteomes" id="UP000187429">
    <property type="component" value="Unassembled WGS sequence"/>
</dbReference>
<proteinExistence type="inferred from homology"/>
<dbReference type="OrthoDB" id="10248398at2759"/>
<evidence type="ECO:0000256" key="1">
    <source>
        <dbReference type="ARBA" id="ARBA00006623"/>
    </source>
</evidence>
<name>A0A1R1Y916_9FUNG</name>
<feature type="domain" description="Hikeshi-like C-terminal" evidence="3">
    <location>
        <begin position="138"/>
        <end position="193"/>
    </location>
</feature>
<accession>A0A1R1Y916</accession>